<accession>A0A9J5WBN6</accession>
<evidence type="ECO:0000313" key="2">
    <source>
        <dbReference type="EMBL" id="KAG5572727.1"/>
    </source>
</evidence>
<proteinExistence type="predicted"/>
<dbReference type="EMBL" id="JACXVP010000012">
    <property type="protein sequence ID" value="KAG5572727.1"/>
    <property type="molecule type" value="Genomic_DNA"/>
</dbReference>
<feature type="compositionally biased region" description="Basic and acidic residues" evidence="1">
    <location>
        <begin position="210"/>
        <end position="220"/>
    </location>
</feature>
<name>A0A9J5WBN6_SOLCO</name>
<gene>
    <name evidence="2" type="ORF">H5410_062493</name>
</gene>
<feature type="compositionally biased region" description="Low complexity" evidence="1">
    <location>
        <begin position="69"/>
        <end position="82"/>
    </location>
</feature>
<dbReference type="Proteomes" id="UP000824120">
    <property type="component" value="Chromosome 12"/>
</dbReference>
<feature type="region of interest" description="Disordered" evidence="1">
    <location>
        <begin position="55"/>
        <end position="123"/>
    </location>
</feature>
<feature type="compositionally biased region" description="Polar residues" evidence="1">
    <location>
        <begin position="85"/>
        <end position="94"/>
    </location>
</feature>
<evidence type="ECO:0000256" key="1">
    <source>
        <dbReference type="SAM" id="MobiDB-lite"/>
    </source>
</evidence>
<comment type="caution">
    <text evidence="2">The sequence shown here is derived from an EMBL/GenBank/DDBJ whole genome shotgun (WGS) entry which is preliminary data.</text>
</comment>
<feature type="region of interest" description="Disordered" evidence="1">
    <location>
        <begin position="198"/>
        <end position="220"/>
    </location>
</feature>
<keyword evidence="3" id="KW-1185">Reference proteome</keyword>
<feature type="region of interest" description="Disordered" evidence="1">
    <location>
        <begin position="1"/>
        <end position="24"/>
    </location>
</feature>
<sequence length="220" mass="24737">MSQQESSKRNKRAKNKTYAKPGSLSFLANKKRRLLTTNEIVQAIESEKGQLLKLIEQQPVAPQSEANGQSIEEQPLEQQPIEDQVQMNSVTPPTGEQSEEQVEGVSSKNKRGQTQMHNEKEKEYVSAKELFVVTRTRKPYRLYKALNENTTSKIEIEKQMSTNGQPVDAFSVVMGPEHPGHLRLYGVGVTKTTLKKKVDNSEPTINATNARKDEKNGETN</sequence>
<dbReference type="AlphaFoldDB" id="A0A9J5WBN6"/>
<protein>
    <submittedName>
        <fullName evidence="2">Uncharacterized protein</fullName>
    </submittedName>
</protein>
<organism evidence="2 3">
    <name type="scientific">Solanum commersonii</name>
    <name type="common">Commerson's wild potato</name>
    <name type="synonym">Commerson's nightshade</name>
    <dbReference type="NCBI Taxonomy" id="4109"/>
    <lineage>
        <taxon>Eukaryota</taxon>
        <taxon>Viridiplantae</taxon>
        <taxon>Streptophyta</taxon>
        <taxon>Embryophyta</taxon>
        <taxon>Tracheophyta</taxon>
        <taxon>Spermatophyta</taxon>
        <taxon>Magnoliopsida</taxon>
        <taxon>eudicotyledons</taxon>
        <taxon>Gunneridae</taxon>
        <taxon>Pentapetalae</taxon>
        <taxon>asterids</taxon>
        <taxon>lamiids</taxon>
        <taxon>Solanales</taxon>
        <taxon>Solanaceae</taxon>
        <taxon>Solanoideae</taxon>
        <taxon>Solaneae</taxon>
        <taxon>Solanum</taxon>
    </lineage>
</organism>
<reference evidence="2 3" key="1">
    <citation type="submission" date="2020-09" db="EMBL/GenBank/DDBJ databases">
        <title>De no assembly of potato wild relative species, Solanum commersonii.</title>
        <authorList>
            <person name="Cho K."/>
        </authorList>
    </citation>
    <scope>NUCLEOTIDE SEQUENCE [LARGE SCALE GENOMIC DNA]</scope>
    <source>
        <strain evidence="2">LZ3.2</strain>
        <tissue evidence="2">Leaf</tissue>
    </source>
</reference>
<evidence type="ECO:0000313" key="3">
    <source>
        <dbReference type="Proteomes" id="UP000824120"/>
    </source>
</evidence>